<accession>A0A8S5SFK5</accession>
<name>A0A8S5SFK5_9CAUD</name>
<proteinExistence type="predicted"/>
<sequence length="99" mass="11959">MTIIREYVDRIAEEIQDAKHYAEKYVEYKARGNINWANRYKEMAGDELKHATYLHDMASQQIEELGKVFQPTEEMREKWERSHKEYVEKAAWVRVMMGM</sequence>
<reference evidence="1" key="1">
    <citation type="journal article" date="2021" name="Proc. Natl. Acad. Sci. U.S.A.">
        <title>A Catalog of Tens of Thousands of Viruses from Human Metagenomes Reveals Hidden Associations with Chronic Diseases.</title>
        <authorList>
            <person name="Tisza M.J."/>
            <person name="Buck C.B."/>
        </authorList>
    </citation>
    <scope>NUCLEOTIDE SEQUENCE</scope>
    <source>
        <strain evidence="1">CtZih56</strain>
    </source>
</reference>
<dbReference type="EMBL" id="BK032586">
    <property type="protein sequence ID" value="DAF49718.1"/>
    <property type="molecule type" value="Genomic_DNA"/>
</dbReference>
<organism evidence="1">
    <name type="scientific">Podoviridae sp. ctZih56</name>
    <dbReference type="NCBI Taxonomy" id="2827741"/>
    <lineage>
        <taxon>Viruses</taxon>
        <taxon>Duplodnaviria</taxon>
        <taxon>Heunggongvirae</taxon>
        <taxon>Uroviricota</taxon>
        <taxon>Caudoviricetes</taxon>
    </lineage>
</organism>
<evidence type="ECO:0008006" key="2">
    <source>
        <dbReference type="Google" id="ProtNLM"/>
    </source>
</evidence>
<evidence type="ECO:0000313" key="1">
    <source>
        <dbReference type="EMBL" id="DAF49718.1"/>
    </source>
</evidence>
<protein>
    <recommendedName>
        <fullName evidence="2">Rubrerythrin</fullName>
    </recommendedName>
</protein>